<accession>A0ABX3P3T6</accession>
<keyword evidence="4" id="KW-1185">Reference proteome</keyword>
<organism evidence="3 4">
    <name type="scientific">Niastella koreensis</name>
    <dbReference type="NCBI Taxonomy" id="354356"/>
    <lineage>
        <taxon>Bacteria</taxon>
        <taxon>Pseudomonadati</taxon>
        <taxon>Bacteroidota</taxon>
        <taxon>Chitinophagia</taxon>
        <taxon>Chitinophagales</taxon>
        <taxon>Chitinophagaceae</taxon>
        <taxon>Niastella</taxon>
    </lineage>
</organism>
<gene>
    <name evidence="3" type="ORF">A4D02_00390</name>
</gene>
<keyword evidence="1" id="KW-0472">Membrane</keyword>
<evidence type="ECO:0000259" key="2">
    <source>
        <dbReference type="Pfam" id="PF02470"/>
    </source>
</evidence>
<feature type="transmembrane region" description="Helical" evidence="1">
    <location>
        <begin position="9"/>
        <end position="31"/>
    </location>
</feature>
<proteinExistence type="predicted"/>
<dbReference type="Proteomes" id="UP000192277">
    <property type="component" value="Unassembled WGS sequence"/>
</dbReference>
<protein>
    <submittedName>
        <fullName evidence="3">ABC transporter permease</fullName>
    </submittedName>
</protein>
<dbReference type="InterPro" id="IPR003399">
    <property type="entry name" value="Mce/MlaD"/>
</dbReference>
<evidence type="ECO:0000313" key="4">
    <source>
        <dbReference type="Proteomes" id="UP000192277"/>
    </source>
</evidence>
<dbReference type="EMBL" id="LWBO01000001">
    <property type="protein sequence ID" value="OQP54817.1"/>
    <property type="molecule type" value="Genomic_DNA"/>
</dbReference>
<feature type="domain" description="Mce/MlaD" evidence="2">
    <location>
        <begin position="41"/>
        <end position="115"/>
    </location>
</feature>
<evidence type="ECO:0000256" key="1">
    <source>
        <dbReference type="SAM" id="Phobius"/>
    </source>
</evidence>
<keyword evidence="1" id="KW-1133">Transmembrane helix</keyword>
<keyword evidence="1" id="KW-0812">Transmembrane</keyword>
<name>A0ABX3P3T6_9BACT</name>
<comment type="caution">
    <text evidence="3">The sequence shown here is derived from an EMBL/GenBank/DDBJ whole genome shotgun (WGS) entry which is preliminary data.</text>
</comment>
<dbReference type="PANTHER" id="PTHR33371:SF4">
    <property type="entry name" value="INTERMEMBRANE PHOSPHOLIPID TRANSPORT SYSTEM BINDING PROTEIN MLAD"/>
    <property type="match status" value="1"/>
</dbReference>
<evidence type="ECO:0000313" key="3">
    <source>
        <dbReference type="EMBL" id="OQP54817.1"/>
    </source>
</evidence>
<dbReference type="PANTHER" id="PTHR33371">
    <property type="entry name" value="INTERMEMBRANE PHOSPHOLIPID TRANSPORT SYSTEM BINDING PROTEIN MLAD-RELATED"/>
    <property type="match status" value="1"/>
</dbReference>
<sequence>MSTEKNKRAVIVGLFVTIGLLIFLVGIFTLGGQKKTFTPSIKVVAVFNDVNGLQKGGNVWFSGVKVGTVKAVDFDGSSKIRVTMQIEKKAQEFIRKDAKAKVGSEGFIGNKLVVIYGGSPKAEAIEGGEQLQVENTLSTDDVMATLQKNNENLVAITTDFKTVSSRLVKGEGTAGALLTDATLYKSLANTATNLQQAAHNSELLSSRIAAYTAELDKPGSLANGLVHDTMIMANLQAAVKQINNAADAAHTFTANLKSVSDQLHTNDNTLGLLLNDPATAQQVKALIENLNSGSTKLDDDLEAIQHNFLFRGYFRKKAKQEEKARKEAEKNSKP</sequence>
<dbReference type="InterPro" id="IPR052336">
    <property type="entry name" value="MlaD_Phospholipid_Transporter"/>
</dbReference>
<reference evidence="3 4" key="1">
    <citation type="submission" date="2016-04" db="EMBL/GenBank/DDBJ databases">
        <authorList>
            <person name="Chen L."/>
            <person name="Zhuang W."/>
            <person name="Wang G."/>
        </authorList>
    </citation>
    <scope>NUCLEOTIDE SEQUENCE [LARGE SCALE GENOMIC DNA]</scope>
    <source>
        <strain evidence="4">GR20</strain>
    </source>
</reference>
<dbReference type="RefSeq" id="WP_014222357.1">
    <property type="nucleotide sequence ID" value="NZ_LWBO01000001.1"/>
</dbReference>
<dbReference type="Pfam" id="PF02470">
    <property type="entry name" value="MlaD"/>
    <property type="match status" value="1"/>
</dbReference>